<dbReference type="EMBL" id="KN837169">
    <property type="protein sequence ID" value="KIJ37398.1"/>
    <property type="molecule type" value="Genomic_DNA"/>
</dbReference>
<reference evidence="2 3" key="1">
    <citation type="submission" date="2014-06" db="EMBL/GenBank/DDBJ databases">
        <title>Evolutionary Origins and Diversification of the Mycorrhizal Mutualists.</title>
        <authorList>
            <consortium name="DOE Joint Genome Institute"/>
            <consortium name="Mycorrhizal Genomics Consortium"/>
            <person name="Kohler A."/>
            <person name="Kuo A."/>
            <person name="Nagy L.G."/>
            <person name="Floudas D."/>
            <person name="Copeland A."/>
            <person name="Barry K.W."/>
            <person name="Cichocki N."/>
            <person name="Veneault-Fourrey C."/>
            <person name="LaButti K."/>
            <person name="Lindquist E.A."/>
            <person name="Lipzen A."/>
            <person name="Lundell T."/>
            <person name="Morin E."/>
            <person name="Murat C."/>
            <person name="Riley R."/>
            <person name="Ohm R."/>
            <person name="Sun H."/>
            <person name="Tunlid A."/>
            <person name="Henrissat B."/>
            <person name="Grigoriev I.V."/>
            <person name="Hibbett D.S."/>
            <person name="Martin F."/>
        </authorList>
    </citation>
    <scope>NUCLEOTIDE SEQUENCE [LARGE SCALE GENOMIC DNA]</scope>
    <source>
        <strain evidence="2 3">SS14</strain>
    </source>
</reference>
<sequence length="193" mass="21456">MATAVHNVLNQSSAVFKEEFPYPQVVASALTVGVYNTSTKGREEITMLADSENVPYVRPKDLIIRVIGFFGTFYCFYLVPITATFKEAMAAGELSPDITRVYCYLPDYRNSPQGMHDLNLRPTIFKALTTCKQFIPRTYGELRRFSNIDSFAPPNEKAPEDEDDALFPLKPKANGVVPDTAPALEAGCPKADF</sequence>
<dbReference type="HOGENOM" id="CLU_1409638_0_0_1"/>
<feature type="transmembrane region" description="Helical" evidence="1">
    <location>
        <begin position="62"/>
        <end position="79"/>
    </location>
</feature>
<name>A0A0C9U3I4_SPHS4</name>
<evidence type="ECO:0000313" key="2">
    <source>
        <dbReference type="EMBL" id="KIJ37398.1"/>
    </source>
</evidence>
<dbReference type="Proteomes" id="UP000054279">
    <property type="component" value="Unassembled WGS sequence"/>
</dbReference>
<keyword evidence="1" id="KW-0472">Membrane</keyword>
<proteinExistence type="predicted"/>
<keyword evidence="1" id="KW-0812">Transmembrane</keyword>
<protein>
    <submittedName>
        <fullName evidence="2">Uncharacterized protein</fullName>
    </submittedName>
</protein>
<keyword evidence="1" id="KW-1133">Transmembrane helix</keyword>
<organism evidence="2 3">
    <name type="scientific">Sphaerobolus stellatus (strain SS14)</name>
    <dbReference type="NCBI Taxonomy" id="990650"/>
    <lineage>
        <taxon>Eukaryota</taxon>
        <taxon>Fungi</taxon>
        <taxon>Dikarya</taxon>
        <taxon>Basidiomycota</taxon>
        <taxon>Agaricomycotina</taxon>
        <taxon>Agaricomycetes</taxon>
        <taxon>Phallomycetidae</taxon>
        <taxon>Geastrales</taxon>
        <taxon>Sphaerobolaceae</taxon>
        <taxon>Sphaerobolus</taxon>
    </lineage>
</organism>
<keyword evidence="3" id="KW-1185">Reference proteome</keyword>
<gene>
    <name evidence="2" type="ORF">M422DRAFT_781753</name>
</gene>
<evidence type="ECO:0000256" key="1">
    <source>
        <dbReference type="SAM" id="Phobius"/>
    </source>
</evidence>
<accession>A0A0C9U3I4</accession>
<evidence type="ECO:0000313" key="3">
    <source>
        <dbReference type="Proteomes" id="UP000054279"/>
    </source>
</evidence>
<dbReference type="AlphaFoldDB" id="A0A0C9U3I4"/>